<feature type="compositionally biased region" description="Gly residues" evidence="2">
    <location>
        <begin position="155"/>
        <end position="172"/>
    </location>
</feature>
<dbReference type="HOGENOM" id="CLU_073856_0_0_11"/>
<keyword evidence="5" id="KW-1185">Reference proteome</keyword>
<accession>D3QB25</accession>
<dbReference type="AlphaFoldDB" id="D3QB25"/>
<dbReference type="Pfam" id="PF26571">
    <property type="entry name" value="VldE"/>
    <property type="match status" value="1"/>
</dbReference>
<dbReference type="STRING" id="446470.Snas_1132"/>
<keyword evidence="1" id="KW-0175">Coiled coil</keyword>
<dbReference type="Proteomes" id="UP000000844">
    <property type="component" value="Chromosome"/>
</dbReference>
<evidence type="ECO:0000259" key="3">
    <source>
        <dbReference type="Pfam" id="PF26571"/>
    </source>
</evidence>
<feature type="domain" description="ARB-07466-like C-terminal" evidence="3">
    <location>
        <begin position="182"/>
        <end position="290"/>
    </location>
</feature>
<dbReference type="EMBL" id="CP001778">
    <property type="protein sequence ID" value="ADD40842.1"/>
    <property type="molecule type" value="Genomic_DNA"/>
</dbReference>
<dbReference type="KEGG" id="sna:Snas_1132"/>
<dbReference type="InterPro" id="IPR058593">
    <property type="entry name" value="ARB_07466-like_C"/>
</dbReference>
<protein>
    <recommendedName>
        <fullName evidence="3">ARB-07466-like C-terminal domain-containing protein</fullName>
    </recommendedName>
</protein>
<proteinExistence type="predicted"/>
<evidence type="ECO:0000313" key="5">
    <source>
        <dbReference type="Proteomes" id="UP000000844"/>
    </source>
</evidence>
<sequence length="300" mass="31929">MSSPAYAEDEVHKLEKKLEKAAEAYKDAKKDLKDAEKKQKKLKKDIKDGEKKVEELTDEINDFAQAAYLSGGLPTATAILTSGSPQEAVRSLSTMSFLGEDAADELEDFLAAAEELEADKDALDDEIEKAKKAVKKKKKAQDSLKDQIDEINGGPSNGSGGAAGQGPGGGGSCSETDPTGTGGCVTPTLLHAYNEAQDAGYTRYTKCFRNQDSGEHGKGRACDFAASEGGFGSDATGGDQTYGDNLAGWFVNNADALGVYYVIWDNQIWMEGTGWGNYSSGHTGNPSQDHTDHVHLSVNL</sequence>
<name>D3QB25_STANL</name>
<organism evidence="4 5">
    <name type="scientific">Stackebrandtia nassauensis (strain DSM 44728 / CIP 108903 / NRRL B-16338 / NBRC 102104 / LLR-40K-21)</name>
    <dbReference type="NCBI Taxonomy" id="446470"/>
    <lineage>
        <taxon>Bacteria</taxon>
        <taxon>Bacillati</taxon>
        <taxon>Actinomycetota</taxon>
        <taxon>Actinomycetes</taxon>
        <taxon>Glycomycetales</taxon>
        <taxon>Glycomycetaceae</taxon>
        <taxon>Stackebrandtia</taxon>
    </lineage>
</organism>
<evidence type="ECO:0000256" key="2">
    <source>
        <dbReference type="SAM" id="MobiDB-lite"/>
    </source>
</evidence>
<reference evidence="4 5" key="1">
    <citation type="journal article" date="2009" name="Stand. Genomic Sci.">
        <title>Complete genome sequence of Stackebrandtia nassauensis type strain (LLR-40K-21).</title>
        <authorList>
            <person name="Munk C."/>
            <person name="Lapidus A."/>
            <person name="Copeland A."/>
            <person name="Jando M."/>
            <person name="Mayilraj S."/>
            <person name="Glavina Del Rio T."/>
            <person name="Nolan M."/>
            <person name="Chen F."/>
            <person name="Lucas S."/>
            <person name="Tice H."/>
            <person name="Cheng J.F."/>
            <person name="Han C."/>
            <person name="Detter J.C."/>
            <person name="Bruce D."/>
            <person name="Goodwin L."/>
            <person name="Chain P."/>
            <person name="Pitluck S."/>
            <person name="Goker M."/>
            <person name="Ovchinikova G."/>
            <person name="Pati A."/>
            <person name="Ivanova N."/>
            <person name="Mavromatis K."/>
            <person name="Chen A."/>
            <person name="Palaniappan K."/>
            <person name="Land M."/>
            <person name="Hauser L."/>
            <person name="Chang Y.J."/>
            <person name="Jeffries C.D."/>
            <person name="Bristow J."/>
            <person name="Eisen J.A."/>
            <person name="Markowitz V."/>
            <person name="Hugenholtz P."/>
            <person name="Kyrpides N.C."/>
            <person name="Klenk H.P."/>
        </authorList>
    </citation>
    <scope>NUCLEOTIDE SEQUENCE [LARGE SCALE GENOMIC DNA]</scope>
    <source>
        <strain evidence="5">DSM 44728 / CIP 108903 / NRRL B-16338 / NBRC 102104 / LLR-40K-21</strain>
    </source>
</reference>
<evidence type="ECO:0000313" key="4">
    <source>
        <dbReference type="EMBL" id="ADD40842.1"/>
    </source>
</evidence>
<feature type="coiled-coil region" evidence="1">
    <location>
        <begin position="11"/>
        <end position="66"/>
    </location>
</feature>
<evidence type="ECO:0000256" key="1">
    <source>
        <dbReference type="SAM" id="Coils"/>
    </source>
</evidence>
<feature type="region of interest" description="Disordered" evidence="2">
    <location>
        <begin position="134"/>
        <end position="178"/>
    </location>
</feature>
<dbReference type="eggNOG" id="COG3883">
    <property type="taxonomic scope" value="Bacteria"/>
</dbReference>
<dbReference type="Gene3D" id="6.10.250.3150">
    <property type="match status" value="1"/>
</dbReference>
<gene>
    <name evidence="4" type="ordered locus">Snas_1132</name>
</gene>